<proteinExistence type="predicted"/>
<reference evidence="1" key="1">
    <citation type="submission" date="2020-10" db="EMBL/GenBank/DDBJ databases">
        <authorList>
            <person name="Gilroy R."/>
        </authorList>
    </citation>
    <scope>NUCLEOTIDE SEQUENCE</scope>
    <source>
        <strain evidence="1">ChiSjej3B21-11622</strain>
    </source>
</reference>
<dbReference type="EMBL" id="DVFT01000200">
    <property type="protein sequence ID" value="HIQ97602.1"/>
    <property type="molecule type" value="Genomic_DNA"/>
</dbReference>
<gene>
    <name evidence="1" type="ORF">IAB26_13720</name>
</gene>
<dbReference type="AlphaFoldDB" id="A0A9D0ZXW6"/>
<accession>A0A9D0ZXW6</accession>
<comment type="caution">
    <text evidence="1">The sequence shown here is derived from an EMBL/GenBank/DDBJ whole genome shotgun (WGS) entry which is preliminary data.</text>
</comment>
<dbReference type="Pfam" id="PF18941">
    <property type="entry name" value="DUF5688"/>
    <property type="match status" value="1"/>
</dbReference>
<name>A0A9D0ZXW6_9FIRM</name>
<reference evidence="1" key="2">
    <citation type="journal article" date="2021" name="PeerJ">
        <title>Extensive microbial diversity within the chicken gut microbiome revealed by metagenomics and culture.</title>
        <authorList>
            <person name="Gilroy R."/>
            <person name="Ravi A."/>
            <person name="Getino M."/>
            <person name="Pursley I."/>
            <person name="Horton D.L."/>
            <person name="Alikhan N.F."/>
            <person name="Baker D."/>
            <person name="Gharbi K."/>
            <person name="Hall N."/>
            <person name="Watson M."/>
            <person name="Adriaenssens E.M."/>
            <person name="Foster-Nyarko E."/>
            <person name="Jarju S."/>
            <person name="Secka A."/>
            <person name="Antonio M."/>
            <person name="Oren A."/>
            <person name="Chaudhuri R.R."/>
            <person name="La Ragione R."/>
            <person name="Hildebrand F."/>
            <person name="Pallen M.J."/>
        </authorList>
    </citation>
    <scope>NUCLEOTIDE SEQUENCE</scope>
    <source>
        <strain evidence="1">ChiSjej3B21-11622</strain>
    </source>
</reference>
<protein>
    <submittedName>
        <fullName evidence="1">Uncharacterized protein</fullName>
    </submittedName>
</protein>
<dbReference type="InterPro" id="IPR043743">
    <property type="entry name" value="DUF5688"/>
</dbReference>
<sequence length="292" mass="33957">MDYETFTLEILREVKSRIGENAEIGIHQVVKNNGVILTGLTIRKQGGKTAPNIYLEDFYCRFQKGTSLMEIVSEILAIYQERKDTIVQNLDFFADFDRVQDRILFKLINRNMNREMLVNVPYLPFLDFAVTFYYFAEDLSYGKGSIQITNGHMGMWNTTKQQLYHLARRNTRKLRPAVILSMGELLADYGLEMEEDPRCSLYIITNEDKTFGASGILYDQELQRAGEILGADYYILPSSIHEVLLISDQVEMEKDELSAMVREINEKQVPREEVLSDHIYHYERMSHRFSAC</sequence>
<organism evidence="1 2">
    <name type="scientific">Candidatus Limivivens merdigallinarum</name>
    <dbReference type="NCBI Taxonomy" id="2840859"/>
    <lineage>
        <taxon>Bacteria</taxon>
        <taxon>Bacillati</taxon>
        <taxon>Bacillota</taxon>
        <taxon>Clostridia</taxon>
        <taxon>Lachnospirales</taxon>
        <taxon>Lachnospiraceae</taxon>
        <taxon>Lachnospiraceae incertae sedis</taxon>
        <taxon>Candidatus Limivivens</taxon>
    </lineage>
</organism>
<dbReference type="Proteomes" id="UP000886886">
    <property type="component" value="Unassembled WGS sequence"/>
</dbReference>
<evidence type="ECO:0000313" key="2">
    <source>
        <dbReference type="Proteomes" id="UP000886886"/>
    </source>
</evidence>
<evidence type="ECO:0000313" key="1">
    <source>
        <dbReference type="EMBL" id="HIQ97602.1"/>
    </source>
</evidence>